<evidence type="ECO:0000313" key="4">
    <source>
        <dbReference type="EMBL" id="ETW77094.1"/>
    </source>
</evidence>
<dbReference type="KEGG" id="hir:HETIRDRAFT_460518"/>
<evidence type="ECO:0000313" key="5">
    <source>
        <dbReference type="Proteomes" id="UP000030671"/>
    </source>
</evidence>
<evidence type="ECO:0000256" key="2">
    <source>
        <dbReference type="SAM" id="MobiDB-lite"/>
    </source>
</evidence>
<dbReference type="Proteomes" id="UP000030671">
    <property type="component" value="Unassembled WGS sequence"/>
</dbReference>
<feature type="coiled-coil region" evidence="1">
    <location>
        <begin position="486"/>
        <end position="520"/>
    </location>
</feature>
<evidence type="ECO:0000259" key="3">
    <source>
        <dbReference type="PROSITE" id="PS50235"/>
    </source>
</evidence>
<accession>W4JUF2</accession>
<keyword evidence="5" id="KW-1185">Reference proteome</keyword>
<dbReference type="GO" id="GO:0016579">
    <property type="term" value="P:protein deubiquitination"/>
    <property type="evidence" value="ECO:0007669"/>
    <property type="project" value="InterPro"/>
</dbReference>
<dbReference type="InterPro" id="IPR055335">
    <property type="entry name" value="Ucp6/RUP1"/>
</dbReference>
<feature type="region of interest" description="Disordered" evidence="2">
    <location>
        <begin position="638"/>
        <end position="673"/>
    </location>
</feature>
<reference evidence="4 5" key="1">
    <citation type="journal article" date="2012" name="New Phytol.">
        <title>Insight into trade-off between wood decay and parasitism from the genome of a fungal forest pathogen.</title>
        <authorList>
            <person name="Olson A."/>
            <person name="Aerts A."/>
            <person name="Asiegbu F."/>
            <person name="Belbahri L."/>
            <person name="Bouzid O."/>
            <person name="Broberg A."/>
            <person name="Canback B."/>
            <person name="Coutinho P.M."/>
            <person name="Cullen D."/>
            <person name="Dalman K."/>
            <person name="Deflorio G."/>
            <person name="van Diepen L.T."/>
            <person name="Dunand C."/>
            <person name="Duplessis S."/>
            <person name="Durling M."/>
            <person name="Gonthier P."/>
            <person name="Grimwood J."/>
            <person name="Fossdal C.G."/>
            <person name="Hansson D."/>
            <person name="Henrissat B."/>
            <person name="Hietala A."/>
            <person name="Himmelstrand K."/>
            <person name="Hoffmeister D."/>
            <person name="Hogberg N."/>
            <person name="James T.Y."/>
            <person name="Karlsson M."/>
            <person name="Kohler A."/>
            <person name="Kues U."/>
            <person name="Lee Y.H."/>
            <person name="Lin Y.C."/>
            <person name="Lind M."/>
            <person name="Lindquist E."/>
            <person name="Lombard V."/>
            <person name="Lucas S."/>
            <person name="Lunden K."/>
            <person name="Morin E."/>
            <person name="Murat C."/>
            <person name="Park J."/>
            <person name="Raffaello T."/>
            <person name="Rouze P."/>
            <person name="Salamov A."/>
            <person name="Schmutz J."/>
            <person name="Solheim H."/>
            <person name="Stahlberg J."/>
            <person name="Velez H."/>
            <person name="de Vries R.P."/>
            <person name="Wiebenga A."/>
            <person name="Woodward S."/>
            <person name="Yakovlev I."/>
            <person name="Garbelotto M."/>
            <person name="Martin F."/>
            <person name="Grigoriev I.V."/>
            <person name="Stenlid J."/>
        </authorList>
    </citation>
    <scope>NUCLEOTIDE SEQUENCE [LARGE SCALE GENOMIC DNA]</scope>
    <source>
        <strain evidence="4 5">TC 32-1</strain>
    </source>
</reference>
<dbReference type="Gene3D" id="3.90.70.10">
    <property type="entry name" value="Cysteine proteinases"/>
    <property type="match status" value="1"/>
</dbReference>
<dbReference type="GO" id="GO:0004843">
    <property type="term" value="F:cysteine-type deubiquitinase activity"/>
    <property type="evidence" value="ECO:0007669"/>
    <property type="project" value="InterPro"/>
</dbReference>
<dbReference type="InParanoid" id="W4JUF2"/>
<feature type="region of interest" description="Disordered" evidence="2">
    <location>
        <begin position="60"/>
        <end position="102"/>
    </location>
</feature>
<name>W4JUF2_HETIT</name>
<feature type="compositionally biased region" description="Polar residues" evidence="2">
    <location>
        <begin position="638"/>
        <end position="653"/>
    </location>
</feature>
<dbReference type="HOGENOM" id="CLU_023748_0_0_1"/>
<dbReference type="RefSeq" id="XP_009550640.1">
    <property type="nucleotide sequence ID" value="XM_009552345.1"/>
</dbReference>
<dbReference type="AlphaFoldDB" id="W4JUF2"/>
<dbReference type="GeneID" id="20677082"/>
<dbReference type="CDD" id="cd14279">
    <property type="entry name" value="CUE"/>
    <property type="match status" value="1"/>
</dbReference>
<dbReference type="PANTHER" id="PTHR39597">
    <property type="entry name" value="UBA DOMAIN-CONTAINING PROTEIN RUP1"/>
    <property type="match status" value="1"/>
</dbReference>
<sequence length="673" mass="75158">MYPTSHTFGYSDSVVSTLGIDAAKEEENVLNLTQMMGELDPEIARRILRRHGGDVQKAATSILEGDRGGDESWPSELPPLTYDDGSLTVGPRTPPPSKPEQDTAVIDLTDEDKELKMALEASLEQTGTRFGPSDRPPDPNWAVVPSNQEVPSGVSQDDQSLSLAIQESLSSTYHDFDQGFEQLPLEQRVRTDSRPVALRPSLPAYAYAGLLFQGLYFVPQIRKTLASWRPSAYQAGVDLRPPSDGPEHIVWSLIEIFANMDLAVLSELDVDAVLAAVDIVAPSHATESPGDLTSQLYTKVARITDSVLHQASAGDSKDHSRLLHFRYGPSDAREDAYAFDRCVDTAVVRVDVQDGDQNKDLISCLSAQLSRTEPNTKQQVIFDSSDVVAFQLVRHEALPSYSGGVPPLRERFRYPKQLYLDRFMKERSELAEAKRTQQQEIHEEIQRLVSRKAALTHFNNKNTLKDIKSSLHYYEHIANKDDAERKESVEATAMKLRKILTRIENELETIDSQVGKLNAQSATLFEGPEFRKHRYDLRVVLVHDGVFGRSHIYSYVQQDKTWWKTVDYSVAEVSEETVLEDSTGLHLGAGPYLLIYSRALPENEAERALPWPEAIKHSVKYNNKIFLDALPAEVASQARFSSPPTSPYQSASEWDTPPNAPSSPRGEPMDVSN</sequence>
<organism evidence="4 5">
    <name type="scientific">Heterobasidion irregulare (strain TC 32-1)</name>
    <dbReference type="NCBI Taxonomy" id="747525"/>
    <lineage>
        <taxon>Eukaryota</taxon>
        <taxon>Fungi</taxon>
        <taxon>Dikarya</taxon>
        <taxon>Basidiomycota</taxon>
        <taxon>Agaricomycotina</taxon>
        <taxon>Agaricomycetes</taxon>
        <taxon>Russulales</taxon>
        <taxon>Bondarzewiaceae</taxon>
        <taxon>Heterobasidion</taxon>
        <taxon>Heterobasidion annosum species complex</taxon>
    </lineage>
</organism>
<dbReference type="OrthoDB" id="443682at2759"/>
<evidence type="ECO:0000256" key="1">
    <source>
        <dbReference type="SAM" id="Coils"/>
    </source>
</evidence>
<keyword evidence="1" id="KW-0175">Coiled coil</keyword>
<dbReference type="InterPro" id="IPR001394">
    <property type="entry name" value="Peptidase_C19_UCH"/>
</dbReference>
<dbReference type="InterPro" id="IPR038765">
    <property type="entry name" value="Papain-like_cys_pep_sf"/>
</dbReference>
<dbReference type="PANTHER" id="PTHR39597:SF1">
    <property type="entry name" value="UBA DOMAIN-CONTAINING PROTEIN RUP1"/>
    <property type="match status" value="1"/>
</dbReference>
<dbReference type="Pfam" id="PF00443">
    <property type="entry name" value="UCH"/>
    <property type="match status" value="1"/>
</dbReference>
<dbReference type="PROSITE" id="PS50330">
    <property type="entry name" value="UIM"/>
    <property type="match status" value="1"/>
</dbReference>
<dbReference type="InterPro" id="IPR028889">
    <property type="entry name" value="USP"/>
</dbReference>
<dbReference type="eggNOG" id="ENOG502SEG6">
    <property type="taxonomic scope" value="Eukaryota"/>
</dbReference>
<dbReference type="InterPro" id="IPR003903">
    <property type="entry name" value="UIM_dom"/>
</dbReference>
<protein>
    <recommendedName>
        <fullName evidence="3">USP domain-containing protein</fullName>
    </recommendedName>
</protein>
<dbReference type="EMBL" id="KI925463">
    <property type="protein sequence ID" value="ETW77094.1"/>
    <property type="molecule type" value="Genomic_DNA"/>
</dbReference>
<proteinExistence type="predicted"/>
<dbReference type="SUPFAM" id="SSF54001">
    <property type="entry name" value="Cysteine proteinases"/>
    <property type="match status" value="1"/>
</dbReference>
<dbReference type="PROSITE" id="PS50235">
    <property type="entry name" value="USP_3"/>
    <property type="match status" value="1"/>
</dbReference>
<feature type="domain" description="USP" evidence="3">
    <location>
        <begin position="196"/>
        <end position="599"/>
    </location>
</feature>
<dbReference type="STRING" id="747525.W4JUF2"/>
<gene>
    <name evidence="4" type="ORF">HETIRDRAFT_460518</name>
</gene>